<dbReference type="FunFam" id="1.10.150.170:FF:000001">
    <property type="entry name" value="Ribosomal RNA small subunit methyltransferase H"/>
    <property type="match status" value="1"/>
</dbReference>
<evidence type="ECO:0000256" key="2">
    <source>
        <dbReference type="ARBA" id="ARBA00022490"/>
    </source>
</evidence>
<dbReference type="Proteomes" id="UP000326702">
    <property type="component" value="Chromosome"/>
</dbReference>
<keyword evidence="4 7" id="KW-0489">Methyltransferase</keyword>
<dbReference type="Pfam" id="PF01795">
    <property type="entry name" value="Methyltransf_5"/>
    <property type="match status" value="1"/>
</dbReference>
<comment type="function">
    <text evidence="7">Specifically methylates the N4 position of cytidine in position 1402 (C1402) of 16S rRNA.</text>
</comment>
<evidence type="ECO:0000256" key="6">
    <source>
        <dbReference type="ARBA" id="ARBA00022691"/>
    </source>
</evidence>
<organism evidence="9 10">
    <name type="scientific">Luteimicrobium xylanilyticum</name>
    <dbReference type="NCBI Taxonomy" id="1133546"/>
    <lineage>
        <taxon>Bacteria</taxon>
        <taxon>Bacillati</taxon>
        <taxon>Actinomycetota</taxon>
        <taxon>Actinomycetes</taxon>
        <taxon>Micrococcales</taxon>
        <taxon>Luteimicrobium</taxon>
    </lineage>
</organism>
<dbReference type="RefSeq" id="WP_153022133.1">
    <property type="nucleotide sequence ID" value="NZ_BAABIH010000035.1"/>
</dbReference>
<dbReference type="Gene3D" id="1.10.150.170">
    <property type="entry name" value="Putative methyltransferase TM0872, insert domain"/>
    <property type="match status" value="1"/>
</dbReference>
<dbReference type="HAMAP" id="MF_01007">
    <property type="entry name" value="16SrRNA_methyltr_H"/>
    <property type="match status" value="1"/>
</dbReference>
<dbReference type="PANTHER" id="PTHR11265">
    <property type="entry name" value="S-ADENOSYL-METHYLTRANSFERASE MRAW"/>
    <property type="match status" value="1"/>
</dbReference>
<comment type="catalytic activity">
    <reaction evidence="7">
        <text>cytidine(1402) in 16S rRNA + S-adenosyl-L-methionine = N(4)-methylcytidine(1402) in 16S rRNA + S-adenosyl-L-homocysteine + H(+)</text>
        <dbReference type="Rhea" id="RHEA:42928"/>
        <dbReference type="Rhea" id="RHEA-COMP:10286"/>
        <dbReference type="Rhea" id="RHEA-COMP:10287"/>
        <dbReference type="ChEBI" id="CHEBI:15378"/>
        <dbReference type="ChEBI" id="CHEBI:57856"/>
        <dbReference type="ChEBI" id="CHEBI:59789"/>
        <dbReference type="ChEBI" id="CHEBI:74506"/>
        <dbReference type="ChEBI" id="CHEBI:82748"/>
        <dbReference type="EC" id="2.1.1.199"/>
    </reaction>
</comment>
<proteinExistence type="inferred from homology"/>
<accession>A0A5P9QA37</accession>
<dbReference type="SUPFAM" id="SSF53335">
    <property type="entry name" value="S-adenosyl-L-methionine-dependent methyltransferases"/>
    <property type="match status" value="1"/>
</dbReference>
<gene>
    <name evidence="9" type="primary">mraW</name>
    <name evidence="7" type="synonym">rsmH</name>
    <name evidence="9" type="ORF">KDY119_01496</name>
</gene>
<feature type="binding site" evidence="7">
    <location>
        <position position="70"/>
    </location>
    <ligand>
        <name>S-adenosyl-L-methionine</name>
        <dbReference type="ChEBI" id="CHEBI:59789"/>
    </ligand>
</feature>
<feature type="binding site" evidence="7">
    <location>
        <position position="97"/>
    </location>
    <ligand>
        <name>S-adenosyl-L-methionine</name>
        <dbReference type="ChEBI" id="CHEBI:59789"/>
    </ligand>
</feature>
<feature type="compositionally biased region" description="Low complexity" evidence="8">
    <location>
        <begin position="347"/>
        <end position="370"/>
    </location>
</feature>
<dbReference type="GO" id="GO:0005737">
    <property type="term" value="C:cytoplasm"/>
    <property type="evidence" value="ECO:0007669"/>
    <property type="project" value="UniProtKB-SubCell"/>
</dbReference>
<evidence type="ECO:0000313" key="10">
    <source>
        <dbReference type="Proteomes" id="UP000326702"/>
    </source>
</evidence>
<dbReference type="EC" id="2.1.1.199" evidence="7"/>
<evidence type="ECO:0000256" key="1">
    <source>
        <dbReference type="ARBA" id="ARBA00010396"/>
    </source>
</evidence>
<dbReference type="SUPFAM" id="SSF81799">
    <property type="entry name" value="Putative methyltransferase TM0872, insert domain"/>
    <property type="match status" value="1"/>
</dbReference>
<dbReference type="AlphaFoldDB" id="A0A5P9QA37"/>
<evidence type="ECO:0000256" key="5">
    <source>
        <dbReference type="ARBA" id="ARBA00022679"/>
    </source>
</evidence>
<keyword evidence="6 7" id="KW-0949">S-adenosyl-L-methionine</keyword>
<dbReference type="Gene3D" id="3.40.50.150">
    <property type="entry name" value="Vaccinia Virus protein VP39"/>
    <property type="match status" value="1"/>
</dbReference>
<comment type="subcellular location">
    <subcellularLocation>
        <location evidence="7">Cytoplasm</location>
    </subcellularLocation>
</comment>
<keyword evidence="5 7" id="KW-0808">Transferase</keyword>
<dbReference type="InterPro" id="IPR023397">
    <property type="entry name" value="SAM-dep_MeTrfase_MraW_recog"/>
</dbReference>
<feature type="binding site" evidence="7">
    <location>
        <position position="118"/>
    </location>
    <ligand>
        <name>S-adenosyl-L-methionine</name>
        <dbReference type="ChEBI" id="CHEBI:59789"/>
    </ligand>
</feature>
<sequence length="377" mass="40887">MAGTRPTQPTQRDGDAAGRHLPVLLQRCVDLLAPALQEPGATLVDCTLGMGGHTEAVLEQIPTAHVVGIDRDPEAIALASRRLARFGDRFTAVHAVYDEIEDVVAGQGRGAVQGVLMDLGVSSLQLDEVDRGFSYAHDAPLDMRMDPTTGPTAADVLNSYDEAALVRILREYGEERFAPRVARAIVRRREQRPWERSAELVDAVRSAIPAATRQTGGNPAKRTFQALRIEVNGELAVLERAVPAAVAVLAVGGRIVVESYHSLEDRLVKRELGRGATSSAPPDLPVEPETHRPYLRLLTRGAEEADAAELERNPRSASVRLRAAERLRPTPEHVLRELAARDRAPRRGTGPRAGTTSVLSSPSHRPASSHRSQEARP</sequence>
<protein>
    <recommendedName>
        <fullName evidence="7">Ribosomal RNA small subunit methyltransferase H</fullName>
        <ecNumber evidence="7">2.1.1.199</ecNumber>
    </recommendedName>
    <alternativeName>
        <fullName evidence="7">16S rRNA m(4)C1402 methyltransferase</fullName>
    </alternativeName>
    <alternativeName>
        <fullName evidence="7">rRNA (cytosine-N(4)-)-methyltransferase RsmH</fullName>
    </alternativeName>
</protein>
<dbReference type="GO" id="GO:0070475">
    <property type="term" value="P:rRNA base methylation"/>
    <property type="evidence" value="ECO:0007669"/>
    <property type="project" value="UniProtKB-UniRule"/>
</dbReference>
<comment type="similarity">
    <text evidence="1 7">Belongs to the methyltransferase superfamily. RsmH family.</text>
</comment>
<dbReference type="GO" id="GO:0071424">
    <property type="term" value="F:rRNA (cytosine-N4-)-methyltransferase activity"/>
    <property type="evidence" value="ECO:0007669"/>
    <property type="project" value="UniProtKB-UniRule"/>
</dbReference>
<keyword evidence="2 7" id="KW-0963">Cytoplasm</keyword>
<evidence type="ECO:0000256" key="4">
    <source>
        <dbReference type="ARBA" id="ARBA00022603"/>
    </source>
</evidence>
<evidence type="ECO:0000256" key="3">
    <source>
        <dbReference type="ARBA" id="ARBA00022552"/>
    </source>
</evidence>
<feature type="region of interest" description="Disordered" evidence="8">
    <location>
        <begin position="321"/>
        <end position="377"/>
    </location>
</feature>
<dbReference type="OrthoDB" id="9806637at2"/>
<dbReference type="PANTHER" id="PTHR11265:SF0">
    <property type="entry name" value="12S RRNA N4-METHYLCYTIDINE METHYLTRANSFERASE"/>
    <property type="match status" value="1"/>
</dbReference>
<keyword evidence="10" id="KW-1185">Reference proteome</keyword>
<name>A0A5P9QA37_9MICO</name>
<feature type="compositionally biased region" description="Basic and acidic residues" evidence="8">
    <location>
        <begin position="322"/>
        <end position="345"/>
    </location>
</feature>
<feature type="binding site" evidence="7">
    <location>
        <begin position="51"/>
        <end position="53"/>
    </location>
    <ligand>
        <name>S-adenosyl-L-methionine</name>
        <dbReference type="ChEBI" id="CHEBI:59789"/>
    </ligand>
</feature>
<feature type="binding site" evidence="7">
    <location>
        <position position="125"/>
    </location>
    <ligand>
        <name>S-adenosyl-L-methionine</name>
        <dbReference type="ChEBI" id="CHEBI:59789"/>
    </ligand>
</feature>
<dbReference type="InterPro" id="IPR002903">
    <property type="entry name" value="RsmH"/>
</dbReference>
<reference evidence="9 10" key="1">
    <citation type="submission" date="2019-10" db="EMBL/GenBank/DDBJ databases">
        <title>Genome sequence of Luteimicrobium xylanilyticum HY-24.</title>
        <authorList>
            <person name="Kim D.Y."/>
            <person name="Park H.-Y."/>
        </authorList>
    </citation>
    <scope>NUCLEOTIDE SEQUENCE [LARGE SCALE GENOMIC DNA]</scope>
    <source>
        <strain evidence="9 10">HY-24</strain>
    </source>
</reference>
<dbReference type="NCBIfam" id="TIGR00006">
    <property type="entry name" value="16S rRNA (cytosine(1402)-N(4))-methyltransferase RsmH"/>
    <property type="match status" value="1"/>
</dbReference>
<dbReference type="InterPro" id="IPR029063">
    <property type="entry name" value="SAM-dependent_MTases_sf"/>
</dbReference>
<dbReference type="EMBL" id="CP045529">
    <property type="protein sequence ID" value="QFU97990.1"/>
    <property type="molecule type" value="Genomic_DNA"/>
</dbReference>
<keyword evidence="3 7" id="KW-0698">rRNA processing</keyword>
<evidence type="ECO:0000256" key="8">
    <source>
        <dbReference type="SAM" id="MobiDB-lite"/>
    </source>
</evidence>
<evidence type="ECO:0000256" key="7">
    <source>
        <dbReference type="HAMAP-Rule" id="MF_01007"/>
    </source>
</evidence>
<dbReference type="KEGG" id="lxl:KDY119_01496"/>
<evidence type="ECO:0000313" key="9">
    <source>
        <dbReference type="EMBL" id="QFU97990.1"/>
    </source>
</evidence>